<sequence length="268" mass="30758">MARLRSPRRMIVERAPSHDGLMAVTAYLSLDNDERTAACKMTKRPLFAFRIYDTRPEAANVDSLCHVATAIYENTLEGRSGSRTTATDRIEVIALPMSADATDHERAVKCREHEEAEMVSRKNPGMRDWYLHRHHEFGDYLSEVHVISRLCQDWEQAIQHVKDRMLRPEDPAEARADPFGTFITVAWDFKEDPWAQLEEDEDVPPPEMSVTPHKISYLDRCLAQGRERIDWFYNVYVPDGGLDIELEQGQVPPDVLGRLLGLGFYLDS</sequence>
<gene>
    <name evidence="1" type="ORF">PFICI_07699</name>
</gene>
<dbReference type="RefSeq" id="XP_007834471.1">
    <property type="nucleotide sequence ID" value="XM_007836280.1"/>
</dbReference>
<dbReference type="OMA" id="ASNRPKW"/>
<dbReference type="EMBL" id="KI912113">
    <property type="protein sequence ID" value="ETS80170.1"/>
    <property type="molecule type" value="Genomic_DNA"/>
</dbReference>
<dbReference type="HOGENOM" id="CLU_090732_0_0_1"/>
<evidence type="ECO:0000313" key="1">
    <source>
        <dbReference type="EMBL" id="ETS80170.1"/>
    </source>
</evidence>
<dbReference type="KEGG" id="pfy:PFICI_07699"/>
<organism evidence="1 2">
    <name type="scientific">Pestalotiopsis fici (strain W106-1 / CGMCC3.15140)</name>
    <dbReference type="NCBI Taxonomy" id="1229662"/>
    <lineage>
        <taxon>Eukaryota</taxon>
        <taxon>Fungi</taxon>
        <taxon>Dikarya</taxon>
        <taxon>Ascomycota</taxon>
        <taxon>Pezizomycotina</taxon>
        <taxon>Sordariomycetes</taxon>
        <taxon>Xylariomycetidae</taxon>
        <taxon>Amphisphaeriales</taxon>
        <taxon>Sporocadaceae</taxon>
        <taxon>Pestalotiopsis</taxon>
    </lineage>
</organism>
<dbReference type="GeneID" id="19272712"/>
<dbReference type="OrthoDB" id="5190067at2759"/>
<keyword evidence="2" id="KW-1185">Reference proteome</keyword>
<dbReference type="AlphaFoldDB" id="W3X264"/>
<name>W3X264_PESFW</name>
<protein>
    <submittedName>
        <fullName evidence="1">Uncharacterized protein</fullName>
    </submittedName>
</protein>
<accession>W3X264</accession>
<proteinExistence type="predicted"/>
<evidence type="ECO:0000313" key="2">
    <source>
        <dbReference type="Proteomes" id="UP000030651"/>
    </source>
</evidence>
<dbReference type="Proteomes" id="UP000030651">
    <property type="component" value="Unassembled WGS sequence"/>
</dbReference>
<dbReference type="eggNOG" id="ENOG502SHH0">
    <property type="taxonomic scope" value="Eukaryota"/>
</dbReference>
<reference evidence="2" key="1">
    <citation type="journal article" date="2015" name="BMC Genomics">
        <title>Genomic and transcriptomic analysis of the endophytic fungus Pestalotiopsis fici reveals its lifestyle and high potential for synthesis of natural products.</title>
        <authorList>
            <person name="Wang X."/>
            <person name="Zhang X."/>
            <person name="Liu L."/>
            <person name="Xiang M."/>
            <person name="Wang W."/>
            <person name="Sun X."/>
            <person name="Che Y."/>
            <person name="Guo L."/>
            <person name="Liu G."/>
            <person name="Guo L."/>
            <person name="Wang C."/>
            <person name="Yin W.B."/>
            <person name="Stadler M."/>
            <person name="Zhang X."/>
            <person name="Liu X."/>
        </authorList>
    </citation>
    <scope>NUCLEOTIDE SEQUENCE [LARGE SCALE GENOMIC DNA]</scope>
    <source>
        <strain evidence="2">W106-1 / CGMCC3.15140</strain>
    </source>
</reference>
<dbReference type="InParanoid" id="W3X264"/>